<feature type="transmembrane region" description="Helical" evidence="17">
    <location>
        <begin position="349"/>
        <end position="367"/>
    </location>
</feature>
<feature type="domain" description="Calcium uniporter protein C-terminal" evidence="19">
    <location>
        <begin position="284"/>
        <end position="403"/>
    </location>
</feature>
<evidence type="ECO:0000256" key="10">
    <source>
        <dbReference type="ARBA" id="ARBA00023065"/>
    </source>
</evidence>
<evidence type="ECO:0000313" key="21">
    <source>
        <dbReference type="Proteomes" id="UP000078343"/>
    </source>
</evidence>
<feature type="compositionally biased region" description="Basic and acidic residues" evidence="18">
    <location>
        <begin position="85"/>
        <end position="105"/>
    </location>
</feature>
<feature type="region of interest" description="Disordered" evidence="18">
    <location>
        <begin position="85"/>
        <end position="113"/>
    </location>
</feature>
<dbReference type="Proteomes" id="UP000078343">
    <property type="component" value="Unassembled WGS sequence"/>
</dbReference>
<keyword evidence="11 17" id="KW-0496">Mitochondrion</keyword>
<organism evidence="20 21">
    <name type="scientific">Fonsecaea erecta</name>
    <dbReference type="NCBI Taxonomy" id="1367422"/>
    <lineage>
        <taxon>Eukaryota</taxon>
        <taxon>Fungi</taxon>
        <taxon>Dikarya</taxon>
        <taxon>Ascomycota</taxon>
        <taxon>Pezizomycotina</taxon>
        <taxon>Eurotiomycetes</taxon>
        <taxon>Chaetothyriomycetidae</taxon>
        <taxon>Chaetothyriales</taxon>
        <taxon>Herpotrichiellaceae</taxon>
        <taxon>Fonsecaea</taxon>
    </lineage>
</organism>
<protein>
    <recommendedName>
        <fullName evidence="17">Calcium uniporter protein</fullName>
    </recommendedName>
</protein>
<dbReference type="InterPro" id="IPR039055">
    <property type="entry name" value="MCU_fam"/>
</dbReference>
<dbReference type="GO" id="GO:0051560">
    <property type="term" value="P:mitochondrial calcium ion homeostasis"/>
    <property type="evidence" value="ECO:0007669"/>
    <property type="project" value="UniProtKB-UniRule"/>
</dbReference>
<reference evidence="20 21" key="1">
    <citation type="submission" date="2016-04" db="EMBL/GenBank/DDBJ databases">
        <title>Draft genome of Fonsecaea erecta CBS 125763.</title>
        <authorList>
            <person name="Weiss V.A."/>
            <person name="Vicente V.A."/>
            <person name="Raittz R.T."/>
            <person name="Moreno L.F."/>
            <person name="De Souza E.M."/>
            <person name="Pedrosa F.O."/>
            <person name="Steffens M.B."/>
            <person name="Faoro H."/>
            <person name="Tadra-Sfeir M.Z."/>
            <person name="Najafzadeh M.J."/>
            <person name="Felipe M.S."/>
            <person name="Teixeira M."/>
            <person name="Sun J."/>
            <person name="Xi L."/>
            <person name="Gomes R."/>
            <person name="De Azevedo C.M."/>
            <person name="Salgado C.G."/>
            <person name="Da Silva M.B."/>
            <person name="Nascimento M.F."/>
            <person name="Queiroz-Telles F."/>
            <person name="Attili D.S."/>
            <person name="Gorbushina A."/>
        </authorList>
    </citation>
    <scope>NUCLEOTIDE SEQUENCE [LARGE SCALE GENOMIC DNA]</scope>
    <source>
        <strain evidence="20 21">CBS 125763</strain>
    </source>
</reference>
<evidence type="ECO:0000256" key="5">
    <source>
        <dbReference type="ARBA" id="ARBA00022673"/>
    </source>
</evidence>
<comment type="subunit">
    <text evidence="15">Homotetramer, assembles in a dimer or dimers configuration with two interfaces.</text>
</comment>
<keyword evidence="12 17" id="KW-0472">Membrane</keyword>
<keyword evidence="8 17" id="KW-0106">Calcium</keyword>
<dbReference type="GeneID" id="30011780"/>
<keyword evidence="10 17" id="KW-0406">Ion transport</keyword>
<dbReference type="RefSeq" id="XP_018691889.1">
    <property type="nucleotide sequence ID" value="XM_018839121.1"/>
</dbReference>
<dbReference type="GO" id="GO:0036444">
    <property type="term" value="P:calcium import into the mitochondrion"/>
    <property type="evidence" value="ECO:0007669"/>
    <property type="project" value="TreeGrafter"/>
</dbReference>
<keyword evidence="13 17" id="KW-0407">Ion channel</keyword>
<keyword evidence="4 17" id="KW-0109">Calcium transport</keyword>
<evidence type="ECO:0000256" key="7">
    <source>
        <dbReference type="ARBA" id="ARBA00022792"/>
    </source>
</evidence>
<evidence type="ECO:0000256" key="17">
    <source>
        <dbReference type="RuleBase" id="RU367035"/>
    </source>
</evidence>
<dbReference type="EMBL" id="LVYI01000006">
    <property type="protein sequence ID" value="OAP58522.1"/>
    <property type="molecule type" value="Genomic_DNA"/>
</dbReference>
<evidence type="ECO:0000256" key="6">
    <source>
        <dbReference type="ARBA" id="ARBA00022692"/>
    </source>
</evidence>
<evidence type="ECO:0000256" key="2">
    <source>
        <dbReference type="ARBA" id="ARBA00005653"/>
    </source>
</evidence>
<dbReference type="STRING" id="1367422.A0A178ZFW0"/>
<feature type="region of interest" description="Disordered" evidence="18">
    <location>
        <begin position="190"/>
        <end position="237"/>
    </location>
</feature>
<keyword evidence="7 17" id="KW-0999">Mitochondrion inner membrane</keyword>
<dbReference type="PANTHER" id="PTHR13462:SF10">
    <property type="entry name" value="CALCIUM UNIPORTER PROTEIN, MITOCHONDRIAL"/>
    <property type="match status" value="1"/>
</dbReference>
<evidence type="ECO:0000313" key="20">
    <source>
        <dbReference type="EMBL" id="OAP58522.1"/>
    </source>
</evidence>
<feature type="transmembrane region" description="Helical" evidence="17">
    <location>
        <begin position="317"/>
        <end position="337"/>
    </location>
</feature>
<evidence type="ECO:0000256" key="18">
    <source>
        <dbReference type="SAM" id="MobiDB-lite"/>
    </source>
</evidence>
<comment type="function">
    <text evidence="16">Highly selective calcium channel localized to the inner mitochondrial membrane, which mediates calcium uptake into the mitochondrial matrix. Mitochondrial calcium homeostasis plays key roles in cellular physiology and regulates ATP production, cytoplasmic calcium signals and activation of cell death pathways. Sufficient to operate as a pore-forming channel without the need of calcium-sensor or auxiliary subunit.</text>
</comment>
<evidence type="ECO:0000256" key="13">
    <source>
        <dbReference type="ARBA" id="ARBA00023303"/>
    </source>
</evidence>
<evidence type="ECO:0000256" key="15">
    <source>
        <dbReference type="ARBA" id="ARBA00044966"/>
    </source>
</evidence>
<keyword evidence="5 17" id="KW-0107">Calcium channel</keyword>
<evidence type="ECO:0000256" key="3">
    <source>
        <dbReference type="ARBA" id="ARBA00022448"/>
    </source>
</evidence>
<dbReference type="GO" id="GO:0005262">
    <property type="term" value="F:calcium channel activity"/>
    <property type="evidence" value="ECO:0007669"/>
    <property type="project" value="UniProtKB-UniRule"/>
</dbReference>
<dbReference type="GO" id="GO:1990246">
    <property type="term" value="C:uniplex complex"/>
    <property type="evidence" value="ECO:0007669"/>
    <property type="project" value="TreeGrafter"/>
</dbReference>
<evidence type="ECO:0000256" key="14">
    <source>
        <dbReference type="ARBA" id="ARBA00036634"/>
    </source>
</evidence>
<evidence type="ECO:0000256" key="1">
    <source>
        <dbReference type="ARBA" id="ARBA00004448"/>
    </source>
</evidence>
<keyword evidence="9 17" id="KW-1133">Transmembrane helix</keyword>
<comment type="catalytic activity">
    <reaction evidence="14">
        <text>Ca(2+)(in) = Ca(2+)(out)</text>
        <dbReference type="Rhea" id="RHEA:29671"/>
        <dbReference type="ChEBI" id="CHEBI:29108"/>
    </reaction>
</comment>
<evidence type="ECO:0000259" key="19">
    <source>
        <dbReference type="Pfam" id="PF04678"/>
    </source>
</evidence>
<dbReference type="GO" id="GO:0015292">
    <property type="term" value="F:uniporter activity"/>
    <property type="evidence" value="ECO:0007669"/>
    <property type="project" value="UniProtKB-UniRule"/>
</dbReference>
<dbReference type="Pfam" id="PF04678">
    <property type="entry name" value="MCU"/>
    <property type="match status" value="1"/>
</dbReference>
<evidence type="ECO:0000256" key="4">
    <source>
        <dbReference type="ARBA" id="ARBA00022568"/>
    </source>
</evidence>
<keyword evidence="6 17" id="KW-0812">Transmembrane</keyword>
<comment type="caution">
    <text evidence="20">The sequence shown here is derived from an EMBL/GenBank/DDBJ whole genome shotgun (WGS) entry which is preliminary data.</text>
</comment>
<name>A0A178ZFW0_9EURO</name>
<keyword evidence="3 17" id="KW-0813">Transport</keyword>
<comment type="subcellular location">
    <subcellularLocation>
        <location evidence="1 17">Mitochondrion inner membrane</location>
        <topology evidence="1 17">Multi-pass membrane protein</topology>
    </subcellularLocation>
</comment>
<feature type="region of interest" description="Disordered" evidence="18">
    <location>
        <begin position="441"/>
        <end position="463"/>
    </location>
</feature>
<evidence type="ECO:0000256" key="11">
    <source>
        <dbReference type="ARBA" id="ARBA00023128"/>
    </source>
</evidence>
<dbReference type="AlphaFoldDB" id="A0A178ZFW0"/>
<keyword evidence="21" id="KW-1185">Reference proteome</keyword>
<dbReference type="OrthoDB" id="278338at2759"/>
<comment type="function">
    <text evidence="17">Mitochondrial inner membrane calcium uniporter that mediates calcium uptake into mitochondria. Mitochondrial calcium homeostasis plays key roles in cellular physiology and regulates cell bioenergetics, cytoplasmic calcium signals and activation of cell death pathways.</text>
</comment>
<sequence length="463" mass="52326">MRVMFTLGRLGSVRPLTHAHHAPIIRPSALNRGHYIRCRPLPALGTSTFTPYGCRNVSHEQKAKDLNQQGVDDALSEFDNALANDGEKQQQRAPWHREGAEEPPVRRQRSAGAMTKGKLLTTPSRLLKLVLPLTTSDQNDDRKNVAPLALLVHPQQPLSYLERLIQAELPRVKTEQGDDRLPSVSFRAMEAEGDEIMPKNKTSDEQEQDQGKGSLGDGGVQSYSGAGREGKGEDSGEFVRWSASTEIGDFIRDAARAKEFEVEIEGNPRTIKVAVPSFNDRTFYLRQRLRRISRRIADLAAIKHECDVAAHKSGQRIALGGCGILIGYWYLVYRLTFETDLGWDVMEPVTYLVGMGSIIGGYMWFLYHNREVSYRSAMNLTISRRQSRLYELKGFDPQKWEALIEEGNALRREIKAVASEYDVEWDETKDEHDEAVVKALREERKNGVKSKSKKNDDDEDDDD</sequence>
<dbReference type="PANTHER" id="PTHR13462">
    <property type="entry name" value="CALCIUM UNIPORTER PROTEIN, MITOCHONDRIAL"/>
    <property type="match status" value="1"/>
</dbReference>
<evidence type="ECO:0000256" key="16">
    <source>
        <dbReference type="ARBA" id="ARBA00045938"/>
    </source>
</evidence>
<evidence type="ECO:0000256" key="9">
    <source>
        <dbReference type="ARBA" id="ARBA00022989"/>
    </source>
</evidence>
<dbReference type="InterPro" id="IPR006769">
    <property type="entry name" value="MCU_C"/>
</dbReference>
<gene>
    <name evidence="20" type="ORF">AYL99_07612</name>
</gene>
<evidence type="ECO:0000256" key="12">
    <source>
        <dbReference type="ARBA" id="ARBA00023136"/>
    </source>
</evidence>
<comment type="similarity">
    <text evidence="2 17">Belongs to the MCU (TC 1.A.77) family.</text>
</comment>
<evidence type="ECO:0000256" key="8">
    <source>
        <dbReference type="ARBA" id="ARBA00022837"/>
    </source>
</evidence>
<proteinExistence type="inferred from homology"/>
<accession>A0A178ZFW0</accession>